<keyword evidence="3" id="KW-0819">tRNA processing</keyword>
<dbReference type="SUPFAM" id="SSF81891">
    <property type="entry name" value="Poly A polymerase C-terminal region-like"/>
    <property type="match status" value="1"/>
</dbReference>
<dbReference type="RefSeq" id="WP_072873198.1">
    <property type="nucleotide sequence ID" value="NZ_FRAF01000004.1"/>
</dbReference>
<dbReference type="GO" id="GO:0008033">
    <property type="term" value="P:tRNA processing"/>
    <property type="evidence" value="ECO:0007669"/>
    <property type="project" value="UniProtKB-KW"/>
</dbReference>
<feature type="domain" description="Poly A polymerase head" evidence="9">
    <location>
        <begin position="27"/>
        <end position="146"/>
    </location>
</feature>
<dbReference type="Pfam" id="PF01743">
    <property type="entry name" value="PolyA_pol"/>
    <property type="match status" value="1"/>
</dbReference>
<dbReference type="InterPro" id="IPR002646">
    <property type="entry name" value="PolA_pol_head_dom"/>
</dbReference>
<evidence type="ECO:0000259" key="10">
    <source>
        <dbReference type="Pfam" id="PF13735"/>
    </source>
</evidence>
<reference evidence="12" key="1">
    <citation type="submission" date="2016-11" db="EMBL/GenBank/DDBJ databases">
        <authorList>
            <person name="Varghese N."/>
            <person name="Submissions S."/>
        </authorList>
    </citation>
    <scope>NUCLEOTIDE SEQUENCE [LARGE SCALE GENOMIC DNA]</scope>
    <source>
        <strain evidence="12">USBA-503</strain>
    </source>
</reference>
<evidence type="ECO:0000313" key="12">
    <source>
        <dbReference type="Proteomes" id="UP000184016"/>
    </source>
</evidence>
<dbReference type="OrthoDB" id="9805698at2"/>
<dbReference type="Pfam" id="PF13735">
    <property type="entry name" value="tRNA_NucTran2_2"/>
    <property type="match status" value="1"/>
</dbReference>
<accession>A0A1M6MNK6</accession>
<dbReference type="GO" id="GO:0046872">
    <property type="term" value="F:metal ion binding"/>
    <property type="evidence" value="ECO:0007669"/>
    <property type="project" value="UniProtKB-KW"/>
</dbReference>
<gene>
    <name evidence="11" type="ORF">SAMN05443507_104125</name>
</gene>
<dbReference type="GO" id="GO:0016779">
    <property type="term" value="F:nucleotidyltransferase activity"/>
    <property type="evidence" value="ECO:0007669"/>
    <property type="project" value="UniProtKB-KW"/>
</dbReference>
<dbReference type="AlphaFoldDB" id="A0A1M6MNK6"/>
<dbReference type="Gene3D" id="1.10.246.80">
    <property type="match status" value="1"/>
</dbReference>
<evidence type="ECO:0000313" key="11">
    <source>
        <dbReference type="EMBL" id="SHJ85037.1"/>
    </source>
</evidence>
<dbReference type="Proteomes" id="UP000184016">
    <property type="component" value="Unassembled WGS sequence"/>
</dbReference>
<protein>
    <submittedName>
        <fullName evidence="11">tRNA nucleotidyltransferase (CCA-adding enzyme)</fullName>
    </submittedName>
</protein>
<evidence type="ECO:0000256" key="2">
    <source>
        <dbReference type="ARBA" id="ARBA00022679"/>
    </source>
</evidence>
<evidence type="ECO:0000259" key="9">
    <source>
        <dbReference type="Pfam" id="PF01743"/>
    </source>
</evidence>
<evidence type="ECO:0000256" key="1">
    <source>
        <dbReference type="ARBA" id="ARBA00001946"/>
    </source>
</evidence>
<dbReference type="SUPFAM" id="SSF81301">
    <property type="entry name" value="Nucleotidyltransferase"/>
    <property type="match status" value="1"/>
</dbReference>
<keyword evidence="5" id="KW-0479">Metal-binding</keyword>
<dbReference type="CDD" id="cd05398">
    <property type="entry name" value="NT_ClassII-CCAase"/>
    <property type="match status" value="1"/>
</dbReference>
<dbReference type="PANTHER" id="PTHR46173:SF1">
    <property type="entry name" value="CCA TRNA NUCLEOTIDYLTRANSFERASE 1, MITOCHONDRIAL"/>
    <property type="match status" value="1"/>
</dbReference>
<keyword evidence="2 8" id="KW-0808">Transferase</keyword>
<proteinExistence type="inferred from homology"/>
<dbReference type="EMBL" id="FRAF01000004">
    <property type="protein sequence ID" value="SHJ85037.1"/>
    <property type="molecule type" value="Genomic_DNA"/>
</dbReference>
<keyword evidence="6" id="KW-0460">Magnesium</keyword>
<dbReference type="InterPro" id="IPR043519">
    <property type="entry name" value="NT_sf"/>
</dbReference>
<dbReference type="Gene3D" id="1.10.3090.10">
    <property type="entry name" value="cca-adding enzyme, domain 2"/>
    <property type="match status" value="1"/>
</dbReference>
<comment type="similarity">
    <text evidence="8">Belongs to the tRNA nucleotidyltransferase/poly(A) polymerase family.</text>
</comment>
<dbReference type="Gene3D" id="3.30.460.10">
    <property type="entry name" value="Beta Polymerase, domain 2"/>
    <property type="match status" value="1"/>
</dbReference>
<evidence type="ECO:0000256" key="8">
    <source>
        <dbReference type="RuleBase" id="RU003953"/>
    </source>
</evidence>
<keyword evidence="7 8" id="KW-0694">RNA-binding</keyword>
<evidence type="ECO:0000256" key="7">
    <source>
        <dbReference type="ARBA" id="ARBA00022884"/>
    </source>
</evidence>
<organism evidence="11 12">
    <name type="scientific">Alicyclobacillus tolerans</name>
    <dbReference type="NCBI Taxonomy" id="90970"/>
    <lineage>
        <taxon>Bacteria</taxon>
        <taxon>Bacillati</taxon>
        <taxon>Bacillota</taxon>
        <taxon>Bacilli</taxon>
        <taxon>Bacillales</taxon>
        <taxon>Alicyclobacillaceae</taxon>
        <taxon>Alicyclobacillus</taxon>
    </lineage>
</organism>
<dbReference type="PANTHER" id="PTHR46173">
    <property type="entry name" value="CCA TRNA NUCLEOTIDYLTRANSFERASE 1, MITOCHONDRIAL"/>
    <property type="match status" value="1"/>
</dbReference>
<evidence type="ECO:0000256" key="3">
    <source>
        <dbReference type="ARBA" id="ARBA00022694"/>
    </source>
</evidence>
<keyword evidence="4" id="KW-0548">Nucleotidyltransferase</keyword>
<feature type="domain" description="CCA-adding enzyme C-terminal" evidence="10">
    <location>
        <begin position="357"/>
        <end position="422"/>
    </location>
</feature>
<evidence type="ECO:0000256" key="4">
    <source>
        <dbReference type="ARBA" id="ARBA00022695"/>
    </source>
</evidence>
<evidence type="ECO:0000256" key="5">
    <source>
        <dbReference type="ARBA" id="ARBA00022723"/>
    </source>
</evidence>
<dbReference type="InterPro" id="IPR050264">
    <property type="entry name" value="Bact_CCA-adding_enz_type3_sf"/>
</dbReference>
<comment type="cofactor">
    <cofactor evidence="1">
        <name>Mg(2+)</name>
        <dbReference type="ChEBI" id="CHEBI:18420"/>
    </cofactor>
</comment>
<name>A0A1M6MNK6_9BACL</name>
<dbReference type="GO" id="GO:0000049">
    <property type="term" value="F:tRNA binding"/>
    <property type="evidence" value="ECO:0007669"/>
    <property type="project" value="TreeGrafter"/>
</dbReference>
<keyword evidence="12" id="KW-1185">Reference proteome</keyword>
<sequence length="434" mass="49805">MIDVHSFVPPSILSILKRIEDAGYEAVIVGGAIRDYLFGRNINDWDVATSARPEQVQKIFSHTIPTGLRHGTITVIEAGEICEVTSYRKEKHYNNGRHPELVEYTKSLYEDLSRRDYTINSIALYRNGRLFDPFDGRIDIQNKILRTVGNPQQRLAEDALRHLRAFRLAADYDLEIESMTWQAMCQNAHMTSCLSRERMNQELLRFAKCDWTAWAPKLGAGLWLRHPLYPGLSILADGMIATREHDEHNWLQVLQSFTAKECQEIAIGLWLLRAYSATKTKPSLESLQNLQRSLGKSKHWLTSWMERLELLKELLPLSVDLFIPLLAKKLIIKEKSHKDAHMLLALLAMQKDLPVHPLFKKYQTHLKTLPIEHIRDLAVRGSDIALHLALSGPLIGQALFMAQNAVIEGRVDNKKPIILDWLKKQMEENSDLEK</sequence>
<dbReference type="STRING" id="1830138.SAMN05443507_104125"/>
<evidence type="ECO:0000256" key="6">
    <source>
        <dbReference type="ARBA" id="ARBA00022842"/>
    </source>
</evidence>
<dbReference type="InterPro" id="IPR032810">
    <property type="entry name" value="CCA-adding_enz_C"/>
</dbReference>